<dbReference type="GO" id="GO:0005794">
    <property type="term" value="C:Golgi apparatus"/>
    <property type="evidence" value="ECO:0007669"/>
    <property type="project" value="TreeGrafter"/>
</dbReference>
<dbReference type="WBParaSite" id="Hba_20008">
    <property type="protein sequence ID" value="Hba_20008"/>
    <property type="gene ID" value="Hba_20008"/>
</dbReference>
<dbReference type="InterPro" id="IPR039272">
    <property type="entry name" value="CLEC16A/TT9"/>
</dbReference>
<evidence type="ECO:0000313" key="2">
    <source>
        <dbReference type="Proteomes" id="UP000095283"/>
    </source>
</evidence>
<keyword evidence="2" id="KW-1185">Reference proteome</keyword>
<proteinExistence type="predicted"/>
<keyword evidence="1" id="KW-1133">Transmembrane helix</keyword>
<dbReference type="AlphaFoldDB" id="A0A1I7XR50"/>
<feature type="transmembrane region" description="Helical" evidence="1">
    <location>
        <begin position="79"/>
        <end position="99"/>
    </location>
</feature>
<keyword evidence="1" id="KW-0812">Transmembrane</keyword>
<dbReference type="Proteomes" id="UP000095283">
    <property type="component" value="Unplaced"/>
</dbReference>
<organism evidence="2 3">
    <name type="scientific">Heterorhabditis bacteriophora</name>
    <name type="common">Entomopathogenic nematode worm</name>
    <dbReference type="NCBI Taxonomy" id="37862"/>
    <lineage>
        <taxon>Eukaryota</taxon>
        <taxon>Metazoa</taxon>
        <taxon>Ecdysozoa</taxon>
        <taxon>Nematoda</taxon>
        <taxon>Chromadorea</taxon>
        <taxon>Rhabditida</taxon>
        <taxon>Rhabditina</taxon>
        <taxon>Rhabditomorpha</taxon>
        <taxon>Strongyloidea</taxon>
        <taxon>Heterorhabditidae</taxon>
        <taxon>Heterorhabditis</taxon>
    </lineage>
</organism>
<dbReference type="PANTHER" id="PTHR21481:SF0">
    <property type="entry name" value="PROTEIN CLEC16A"/>
    <property type="match status" value="1"/>
</dbReference>
<reference evidence="3" key="1">
    <citation type="submission" date="2016-11" db="UniProtKB">
        <authorList>
            <consortium name="WormBaseParasite"/>
        </authorList>
    </citation>
    <scope>IDENTIFICATION</scope>
</reference>
<protein>
    <submittedName>
        <fullName evidence="3">FPL domain-containing protein</fullName>
    </submittedName>
</protein>
<dbReference type="PANTHER" id="PTHR21481">
    <property type="entry name" value="PROTEIN CLEC16A"/>
    <property type="match status" value="1"/>
</dbReference>
<feature type="transmembrane region" description="Helical" evidence="1">
    <location>
        <begin position="184"/>
        <end position="202"/>
    </location>
</feature>
<name>A0A1I7XR50_HETBA</name>
<evidence type="ECO:0000256" key="1">
    <source>
        <dbReference type="SAM" id="Phobius"/>
    </source>
</evidence>
<evidence type="ECO:0000313" key="3">
    <source>
        <dbReference type="WBParaSite" id="Hba_20008"/>
    </source>
</evidence>
<dbReference type="GO" id="GO:1901096">
    <property type="term" value="P:regulation of autophagosome maturation"/>
    <property type="evidence" value="ECO:0007669"/>
    <property type="project" value="TreeGrafter"/>
</dbReference>
<keyword evidence="1" id="KW-0472">Membrane</keyword>
<dbReference type="GO" id="GO:0007034">
    <property type="term" value="P:vacuolar transport"/>
    <property type="evidence" value="ECO:0007669"/>
    <property type="project" value="TreeGrafter"/>
</dbReference>
<accession>A0A1I7XR50</accession>
<dbReference type="GO" id="GO:0005770">
    <property type="term" value="C:late endosome"/>
    <property type="evidence" value="ECO:0007669"/>
    <property type="project" value="TreeGrafter"/>
</dbReference>
<dbReference type="GO" id="GO:0016197">
    <property type="term" value="P:endosomal transport"/>
    <property type="evidence" value="ECO:0007669"/>
    <property type="project" value="TreeGrafter"/>
</dbReference>
<sequence length="219" mass="24900">MVRIAVRNIVLNIVRVDDPGMAEFVKTATKVDDLVDLLHYIGELLDVNVLAESLSSLVSSRFLIPLLLNSLAPRRHNSAVLLTPVSSLFFFAEFLLVVAHRETIQTFLSSFLFEDASILTSHWVRTNESFCLQSTIPSDRALDSRVFFNALLGAFDATKNDDYLSFYGLMLIYAMFQNKGGQNYALAIFDIIFVHFISYIIIKLCDCYMLQLIFFKIFV</sequence>